<accession>A0A086PD39</accession>
<keyword evidence="1" id="KW-0472">Membrane</keyword>
<protein>
    <submittedName>
        <fullName evidence="2">Uncharacterized protein</fullName>
    </submittedName>
</protein>
<sequence length="118" mass="12813">MATLFKNASAQSHGGRYAKRMSSHLATALVVCCLLQIAIVAKLGGSLVLHLAIIVAIAGFAMAARGLERRWELFDQSGLSGAGLDLRFRRDVVQLWLTSIASSLLWIPVAIIFRFLFG</sequence>
<evidence type="ECO:0000313" key="2">
    <source>
        <dbReference type="EMBL" id="KFG91307.1"/>
    </source>
</evidence>
<organism evidence="2 3">
    <name type="scientific">Sphingobium herbicidovorans (strain ATCC 700291 / DSM 11019 / CCUG 56400 / KCTC 2939 / LMG 18315 / NBRC 16415 / MH)</name>
    <name type="common">Sphingomonas herbicidovorans</name>
    <dbReference type="NCBI Taxonomy" id="1219045"/>
    <lineage>
        <taxon>Bacteria</taxon>
        <taxon>Pseudomonadati</taxon>
        <taxon>Pseudomonadota</taxon>
        <taxon>Alphaproteobacteria</taxon>
        <taxon>Sphingomonadales</taxon>
        <taxon>Sphingomonadaceae</taxon>
        <taxon>Sphingobium</taxon>
    </lineage>
</organism>
<proteinExistence type="predicted"/>
<evidence type="ECO:0000313" key="3">
    <source>
        <dbReference type="Proteomes" id="UP000024284"/>
    </source>
</evidence>
<dbReference type="PATRIC" id="fig|1219045.3.peg.813"/>
<gene>
    <name evidence="2" type="ORF">BV98_000797</name>
</gene>
<reference evidence="2" key="1">
    <citation type="submission" date="2014-08" db="EMBL/GenBank/DDBJ databases">
        <title>Draft genome sequences of Sphingobium herbicidovorans.</title>
        <authorList>
            <person name="Gan H.M."/>
            <person name="Gan H.Y."/>
            <person name="Savka M.A."/>
        </authorList>
    </citation>
    <scope>NUCLEOTIDE SEQUENCE [LARGE SCALE GENOMIC DNA]</scope>
    <source>
        <strain evidence="2">NBRC 16415</strain>
    </source>
</reference>
<dbReference type="Proteomes" id="UP000024284">
    <property type="component" value="Unassembled WGS sequence"/>
</dbReference>
<dbReference type="AlphaFoldDB" id="A0A086PD39"/>
<feature type="transmembrane region" description="Helical" evidence="1">
    <location>
        <begin position="95"/>
        <end position="117"/>
    </location>
</feature>
<feature type="transmembrane region" description="Helical" evidence="1">
    <location>
        <begin position="21"/>
        <end position="41"/>
    </location>
</feature>
<keyword evidence="3" id="KW-1185">Reference proteome</keyword>
<dbReference type="EMBL" id="JFZA02000004">
    <property type="protein sequence ID" value="KFG91307.1"/>
    <property type="molecule type" value="Genomic_DNA"/>
</dbReference>
<dbReference type="STRING" id="76947.GCA_002080435_01993"/>
<feature type="transmembrane region" description="Helical" evidence="1">
    <location>
        <begin position="47"/>
        <end position="67"/>
    </location>
</feature>
<evidence type="ECO:0000256" key="1">
    <source>
        <dbReference type="SAM" id="Phobius"/>
    </source>
</evidence>
<comment type="caution">
    <text evidence="2">The sequence shown here is derived from an EMBL/GenBank/DDBJ whole genome shotgun (WGS) entry which is preliminary data.</text>
</comment>
<dbReference type="RefSeq" id="WP_037462859.1">
    <property type="nucleotide sequence ID" value="NZ_BCZD01000021.1"/>
</dbReference>
<name>A0A086PD39_SPHHM</name>
<keyword evidence="1" id="KW-0812">Transmembrane</keyword>
<keyword evidence="1" id="KW-1133">Transmembrane helix</keyword>